<organism evidence="2 3">
    <name type="scientific">Dacryopinax primogenitus (strain DJM 731)</name>
    <name type="common">Brown rot fungus</name>
    <dbReference type="NCBI Taxonomy" id="1858805"/>
    <lineage>
        <taxon>Eukaryota</taxon>
        <taxon>Fungi</taxon>
        <taxon>Dikarya</taxon>
        <taxon>Basidiomycota</taxon>
        <taxon>Agaricomycotina</taxon>
        <taxon>Dacrymycetes</taxon>
        <taxon>Dacrymycetales</taxon>
        <taxon>Dacrymycetaceae</taxon>
        <taxon>Dacryopinax</taxon>
    </lineage>
</organism>
<dbReference type="HOGENOM" id="CLU_1234983_0_0_1"/>
<evidence type="ECO:0000313" key="3">
    <source>
        <dbReference type="Proteomes" id="UP000030653"/>
    </source>
</evidence>
<proteinExistence type="predicted"/>
<reference evidence="2 3" key="1">
    <citation type="journal article" date="2012" name="Science">
        <title>The Paleozoic origin of enzymatic lignin decomposition reconstructed from 31 fungal genomes.</title>
        <authorList>
            <person name="Floudas D."/>
            <person name="Binder M."/>
            <person name="Riley R."/>
            <person name="Barry K."/>
            <person name="Blanchette R.A."/>
            <person name="Henrissat B."/>
            <person name="Martinez A.T."/>
            <person name="Otillar R."/>
            <person name="Spatafora J.W."/>
            <person name="Yadav J.S."/>
            <person name="Aerts A."/>
            <person name="Benoit I."/>
            <person name="Boyd A."/>
            <person name="Carlson A."/>
            <person name="Copeland A."/>
            <person name="Coutinho P.M."/>
            <person name="de Vries R.P."/>
            <person name="Ferreira P."/>
            <person name="Findley K."/>
            <person name="Foster B."/>
            <person name="Gaskell J."/>
            <person name="Glotzer D."/>
            <person name="Gorecki P."/>
            <person name="Heitman J."/>
            <person name="Hesse C."/>
            <person name="Hori C."/>
            <person name="Igarashi K."/>
            <person name="Jurgens J.A."/>
            <person name="Kallen N."/>
            <person name="Kersten P."/>
            <person name="Kohler A."/>
            <person name="Kuees U."/>
            <person name="Kumar T.K.A."/>
            <person name="Kuo A."/>
            <person name="LaButti K."/>
            <person name="Larrondo L.F."/>
            <person name="Lindquist E."/>
            <person name="Ling A."/>
            <person name="Lombard V."/>
            <person name="Lucas S."/>
            <person name="Lundell T."/>
            <person name="Martin R."/>
            <person name="McLaughlin D.J."/>
            <person name="Morgenstern I."/>
            <person name="Morin E."/>
            <person name="Murat C."/>
            <person name="Nagy L.G."/>
            <person name="Nolan M."/>
            <person name="Ohm R.A."/>
            <person name="Patyshakuliyeva A."/>
            <person name="Rokas A."/>
            <person name="Ruiz-Duenas F.J."/>
            <person name="Sabat G."/>
            <person name="Salamov A."/>
            <person name="Samejima M."/>
            <person name="Schmutz J."/>
            <person name="Slot J.C."/>
            <person name="St John F."/>
            <person name="Stenlid J."/>
            <person name="Sun H."/>
            <person name="Sun S."/>
            <person name="Syed K."/>
            <person name="Tsang A."/>
            <person name="Wiebenga A."/>
            <person name="Young D."/>
            <person name="Pisabarro A."/>
            <person name="Eastwood D.C."/>
            <person name="Martin F."/>
            <person name="Cullen D."/>
            <person name="Grigoriev I.V."/>
            <person name="Hibbett D.S."/>
        </authorList>
    </citation>
    <scope>NUCLEOTIDE SEQUENCE [LARGE SCALE GENOMIC DNA]</scope>
    <source>
        <strain evidence="2 3">DJM-731 SS1</strain>
    </source>
</reference>
<gene>
    <name evidence="2" type="ORF">DACRYDRAFT_104617</name>
</gene>
<name>M5GDR2_DACPD</name>
<accession>M5GDR2</accession>
<feature type="region of interest" description="Disordered" evidence="1">
    <location>
        <begin position="1"/>
        <end position="69"/>
    </location>
</feature>
<feature type="compositionally biased region" description="Basic and acidic residues" evidence="1">
    <location>
        <begin position="128"/>
        <end position="145"/>
    </location>
</feature>
<evidence type="ECO:0000313" key="2">
    <source>
        <dbReference type="EMBL" id="EJU04742.1"/>
    </source>
</evidence>
<dbReference type="AlphaFoldDB" id="M5GDR2"/>
<dbReference type="GeneID" id="63683018"/>
<feature type="compositionally biased region" description="Low complexity" evidence="1">
    <location>
        <begin position="11"/>
        <end position="32"/>
    </location>
</feature>
<evidence type="ECO:0000256" key="1">
    <source>
        <dbReference type="SAM" id="MobiDB-lite"/>
    </source>
</evidence>
<dbReference type="RefSeq" id="XP_040631636.1">
    <property type="nucleotide sequence ID" value="XM_040767956.1"/>
</dbReference>
<keyword evidence="3" id="KW-1185">Reference proteome</keyword>
<dbReference type="EMBL" id="JH795857">
    <property type="protein sequence ID" value="EJU04742.1"/>
    <property type="molecule type" value="Genomic_DNA"/>
</dbReference>
<feature type="compositionally biased region" description="Acidic residues" evidence="1">
    <location>
        <begin position="57"/>
        <end position="67"/>
    </location>
</feature>
<protein>
    <submittedName>
        <fullName evidence="2">Uncharacterized protein</fullName>
    </submittedName>
</protein>
<sequence length="224" mass="24956">MAPSSTRATSGKKPLSSKMKSKASSNKKASAAEMKKGLRVPKTAGKKALSRETVDLSQDDEPEEEDPPAMYARARACGQLPPVKHETSVHKGDTLKEGVRTPFEDLDSEVEGLFNPFLKESIVRETTQELVGSDKEEEPPSKDLPKFLAMVPSPNKDHEAWRRIGGVAKFQVELIKFILKHNLREQWRSVPSMVASFMGPAFQAWWHAWMGNQLSMKLASHRGC</sequence>
<dbReference type="Proteomes" id="UP000030653">
    <property type="component" value="Unassembled WGS sequence"/>
</dbReference>
<feature type="region of interest" description="Disordered" evidence="1">
    <location>
        <begin position="128"/>
        <end position="148"/>
    </location>
</feature>